<feature type="domain" description="Beta-galactosidase galactose-binding" evidence="6">
    <location>
        <begin position="500"/>
        <end position="558"/>
    </location>
</feature>
<dbReference type="InterPro" id="IPR026283">
    <property type="entry name" value="B-gal_1-like"/>
</dbReference>
<protein>
    <submittedName>
        <fullName evidence="7">Beta-galactosidase</fullName>
    </submittedName>
</protein>
<dbReference type="PROSITE" id="PS01182">
    <property type="entry name" value="GLYCOSYL_HYDROL_F35"/>
    <property type="match status" value="1"/>
</dbReference>
<dbReference type="InterPro" id="IPR031330">
    <property type="entry name" value="Gly_Hdrlase_35_cat"/>
</dbReference>
<dbReference type="Proteomes" id="UP000673375">
    <property type="component" value="Unassembled WGS sequence"/>
</dbReference>
<comment type="caution">
    <text evidence="7">The sequence shown here is derived from an EMBL/GenBank/DDBJ whole genome shotgun (WGS) entry which is preliminary data.</text>
</comment>
<comment type="similarity">
    <text evidence="1">Belongs to the glycosyl hydrolase 35 family.</text>
</comment>
<evidence type="ECO:0000256" key="1">
    <source>
        <dbReference type="ARBA" id="ARBA00009809"/>
    </source>
</evidence>
<evidence type="ECO:0000313" key="8">
    <source>
        <dbReference type="Proteomes" id="UP000673375"/>
    </source>
</evidence>
<accession>A0ABS4CHG1</accession>
<dbReference type="Gene3D" id="2.60.120.260">
    <property type="entry name" value="Galactose-binding domain-like"/>
    <property type="match status" value="2"/>
</dbReference>
<gene>
    <name evidence="7" type="ORF">I6N96_06240</name>
</gene>
<evidence type="ECO:0000256" key="2">
    <source>
        <dbReference type="ARBA" id="ARBA00022801"/>
    </source>
</evidence>
<dbReference type="InterPro" id="IPR019801">
    <property type="entry name" value="Glyco_hydro_35_CS"/>
</dbReference>
<dbReference type="InterPro" id="IPR048913">
    <property type="entry name" value="BetaGal_gal-bd"/>
</dbReference>
<dbReference type="Pfam" id="PF01301">
    <property type="entry name" value="Glyco_hydro_35"/>
    <property type="match status" value="1"/>
</dbReference>
<dbReference type="PIRSF" id="PIRSF006336">
    <property type="entry name" value="B-gal"/>
    <property type="match status" value="1"/>
</dbReference>
<dbReference type="PANTHER" id="PTHR23421">
    <property type="entry name" value="BETA-GALACTOSIDASE RELATED"/>
    <property type="match status" value="1"/>
</dbReference>
<dbReference type="EMBL" id="JAEDXU010000002">
    <property type="protein sequence ID" value="MBP1045874.1"/>
    <property type="molecule type" value="Genomic_DNA"/>
</dbReference>
<dbReference type="InterPro" id="IPR017853">
    <property type="entry name" value="GH"/>
</dbReference>
<name>A0ABS4CHG1_9ENTE</name>
<evidence type="ECO:0000256" key="3">
    <source>
        <dbReference type="ARBA" id="ARBA00023295"/>
    </source>
</evidence>
<evidence type="ECO:0000259" key="6">
    <source>
        <dbReference type="Pfam" id="PF21467"/>
    </source>
</evidence>
<reference evidence="7 8" key="1">
    <citation type="submission" date="2020-12" db="EMBL/GenBank/DDBJ databases">
        <title>Vagococcus allomyrinae sp. nov. and Enterococcus lavae sp. nov., isolated from the larvae of Allomyrina dichotoma.</title>
        <authorList>
            <person name="Lee S.D."/>
        </authorList>
    </citation>
    <scope>NUCLEOTIDE SEQUENCE [LARGE SCALE GENOMIC DNA]</scope>
    <source>
        <strain evidence="7 8">BWM-S5</strain>
    </source>
</reference>
<feature type="domain" description="Glycoside hydrolase 35 catalytic" evidence="4">
    <location>
        <begin position="10"/>
        <end position="325"/>
    </location>
</feature>
<keyword evidence="2" id="KW-0378">Hydrolase</keyword>
<feature type="domain" description="Beta-galactosidase 1-like first all-beta" evidence="5">
    <location>
        <begin position="370"/>
        <end position="481"/>
    </location>
</feature>
<dbReference type="Pfam" id="PF21317">
    <property type="entry name" value="BetaGal_ABD_1"/>
    <property type="match status" value="1"/>
</dbReference>
<evidence type="ECO:0000259" key="4">
    <source>
        <dbReference type="Pfam" id="PF01301"/>
    </source>
</evidence>
<organism evidence="7 8">
    <name type="scientific">Enterococcus larvae</name>
    <dbReference type="NCBI Taxonomy" id="2794352"/>
    <lineage>
        <taxon>Bacteria</taxon>
        <taxon>Bacillati</taxon>
        <taxon>Bacillota</taxon>
        <taxon>Bacilli</taxon>
        <taxon>Lactobacillales</taxon>
        <taxon>Enterococcaceae</taxon>
        <taxon>Enterococcus</taxon>
    </lineage>
</organism>
<evidence type="ECO:0000259" key="5">
    <source>
        <dbReference type="Pfam" id="PF21317"/>
    </source>
</evidence>
<dbReference type="SUPFAM" id="SSF49785">
    <property type="entry name" value="Galactose-binding domain-like"/>
    <property type="match status" value="1"/>
</dbReference>
<dbReference type="PRINTS" id="PR00742">
    <property type="entry name" value="GLHYDRLASE35"/>
</dbReference>
<dbReference type="RefSeq" id="WP_209556673.1">
    <property type="nucleotide sequence ID" value="NZ_JAEDXU010000002.1"/>
</dbReference>
<evidence type="ECO:0000313" key="7">
    <source>
        <dbReference type="EMBL" id="MBP1045874.1"/>
    </source>
</evidence>
<keyword evidence="8" id="KW-1185">Reference proteome</keyword>
<sequence>MHTFDVQEEFYYDCQPYKIISGAIHYFRVVPEYWQDRLEKLKALGCNTVETYVPWNLHEPQEGEFCFEKQLDLRKFIQLAADLELKVILRPAPYICAEWEFGGLPYWLIKDRTTKLRFDHPVFMKKVEEYYSRLLPEIRDLQITKGGPIILVQVENEYGGYGNDQSYLKKLVQLLRQYGVETPLVTSDGPWGDMLENGSISELALPTINCGSDVKKHFQRLCDFHGEKRPLMVMEFWIGWFDAWGDSIHHTTDGKTAAKELDDILAQGSVNIYMFHGGTNFGFTSGANYYEKLAPDVTSYDYDALLTEWGDITDKYRKFQKVIAKYTDIPEVSFSTEIKKINYGAIPVSERTSLFGNLDQLSVKTISNYPLTMEELNQAFGYIYYQSSIGKPRQIEDFRLIGCADRAQIFLNNRHLKTQYDLEIGEKLSFDLTNKENDLGILVENMGRVNYSVRMNHQLKGIEDGVIINGAFQSGWTIYSLPMEDLTTLDFTKEWQAEQPAFYRFCFSVTELGDTFVDLTGWGKGFVMVNGHNIGRYWEKGPQQHLYLPAPFLKEGENEIILFESEGKSNSQITLTAVPNLGKTEQ</sequence>
<dbReference type="Pfam" id="PF21467">
    <property type="entry name" value="BetaGal_gal-bd"/>
    <property type="match status" value="1"/>
</dbReference>
<dbReference type="InterPro" id="IPR008979">
    <property type="entry name" value="Galactose-bd-like_sf"/>
</dbReference>
<proteinExistence type="inferred from homology"/>
<dbReference type="Gene3D" id="3.20.20.80">
    <property type="entry name" value="Glycosidases"/>
    <property type="match status" value="1"/>
</dbReference>
<dbReference type="InterPro" id="IPR001944">
    <property type="entry name" value="Glycoside_Hdrlase_35"/>
</dbReference>
<dbReference type="InterPro" id="IPR048912">
    <property type="entry name" value="BetaGal1-like_ABD1"/>
</dbReference>
<dbReference type="SUPFAM" id="SSF51445">
    <property type="entry name" value="(Trans)glycosidases"/>
    <property type="match status" value="1"/>
</dbReference>
<keyword evidence="3" id="KW-0326">Glycosidase</keyword>